<organism evidence="1 2">
    <name type="scientific">Stercorarius parasiticus</name>
    <name type="common">Parasitic jaeger</name>
    <name type="synonym">Arctic skua</name>
    <dbReference type="NCBI Taxonomy" id="54059"/>
    <lineage>
        <taxon>Eukaryota</taxon>
        <taxon>Metazoa</taxon>
        <taxon>Chordata</taxon>
        <taxon>Craniata</taxon>
        <taxon>Vertebrata</taxon>
        <taxon>Euteleostomi</taxon>
        <taxon>Archelosauria</taxon>
        <taxon>Archosauria</taxon>
        <taxon>Dinosauria</taxon>
        <taxon>Saurischia</taxon>
        <taxon>Theropoda</taxon>
        <taxon>Coelurosauria</taxon>
        <taxon>Aves</taxon>
        <taxon>Neognathae</taxon>
        <taxon>Neoaves</taxon>
        <taxon>Charadriiformes</taxon>
        <taxon>Stercorariidae</taxon>
        <taxon>Stercorarius</taxon>
    </lineage>
</organism>
<name>A0A7K9G1I9_STEPR</name>
<accession>A0A7K9G1I9</accession>
<gene>
    <name evidence="1" type="primary">Timm29</name>
    <name evidence="1" type="ORF">STEPAR_R15384</name>
</gene>
<dbReference type="Proteomes" id="UP000532908">
    <property type="component" value="Unassembled WGS sequence"/>
</dbReference>
<comment type="caution">
    <text evidence="1">The sequence shown here is derived from an EMBL/GenBank/DDBJ whole genome shotgun (WGS) entry which is preliminary data.</text>
</comment>
<evidence type="ECO:0000313" key="1">
    <source>
        <dbReference type="EMBL" id="NXG94813.1"/>
    </source>
</evidence>
<dbReference type="AlphaFoldDB" id="A0A7K9G1I9"/>
<dbReference type="GO" id="GO:0045039">
    <property type="term" value="P:protein insertion into mitochondrial inner membrane"/>
    <property type="evidence" value="ECO:0007669"/>
    <property type="project" value="TreeGrafter"/>
</dbReference>
<dbReference type="InterPro" id="IPR019322">
    <property type="entry name" value="TIMM29"/>
</dbReference>
<protein>
    <submittedName>
        <fullName evidence="1">TIM29 translocase</fullName>
    </submittedName>
</protein>
<dbReference type="PANTHER" id="PTHR21435">
    <property type="entry name" value="MITOCHONDRIAL IMPORT INNER MEMBRANE TRANSLOCASE SUBUNIT TIM29"/>
    <property type="match status" value="1"/>
</dbReference>
<dbReference type="Pfam" id="PF10171">
    <property type="entry name" value="Tim29"/>
    <property type="match status" value="1"/>
</dbReference>
<keyword evidence="2" id="KW-1185">Reference proteome</keyword>
<dbReference type="PANTHER" id="PTHR21435:SF1">
    <property type="entry name" value="MITOCHONDRIAL IMPORT INNER MEMBRANE TRANSLOCASE SUBUNIT TIM29"/>
    <property type="match status" value="1"/>
</dbReference>
<proteinExistence type="predicted"/>
<sequence>LAVVYETPHPADAALYGARCRYLQPRWRELPGRLLDVGFGGRWWVLGARLRDCDVNEEEFEGLPERLRRMETHHLRSHR</sequence>
<dbReference type="GO" id="GO:0042721">
    <property type="term" value="C:TIM22 mitochondrial import inner membrane insertion complex"/>
    <property type="evidence" value="ECO:0007669"/>
    <property type="project" value="InterPro"/>
</dbReference>
<evidence type="ECO:0000313" key="2">
    <source>
        <dbReference type="Proteomes" id="UP000532908"/>
    </source>
</evidence>
<feature type="non-terminal residue" evidence="1">
    <location>
        <position position="1"/>
    </location>
</feature>
<dbReference type="EMBL" id="VWZL01006301">
    <property type="protein sequence ID" value="NXG94813.1"/>
    <property type="molecule type" value="Genomic_DNA"/>
</dbReference>
<reference evidence="1 2" key="1">
    <citation type="submission" date="2019-09" db="EMBL/GenBank/DDBJ databases">
        <title>Bird 10,000 Genomes (B10K) Project - Family phase.</title>
        <authorList>
            <person name="Zhang G."/>
        </authorList>
    </citation>
    <scope>NUCLEOTIDE SEQUENCE [LARGE SCALE GENOMIC DNA]</scope>
    <source>
        <strain evidence="1">B10K-DU-001-20</strain>
        <tissue evidence="1">Muscle</tissue>
    </source>
</reference>
<feature type="non-terminal residue" evidence="1">
    <location>
        <position position="79"/>
    </location>
</feature>